<proteinExistence type="predicted"/>
<keyword evidence="3" id="KW-1185">Reference proteome</keyword>
<feature type="transmembrane region" description="Helical" evidence="1">
    <location>
        <begin position="7"/>
        <end position="27"/>
    </location>
</feature>
<reference evidence="2 3" key="1">
    <citation type="submission" date="2016-09" db="EMBL/GenBank/DDBJ databases">
        <title>The draft genome of Dichanthelium oligosanthes: A C3 panicoid grass species.</title>
        <authorList>
            <person name="Studer A.J."/>
            <person name="Schnable J.C."/>
            <person name="Brutnell T.P."/>
        </authorList>
    </citation>
    <scope>NUCLEOTIDE SEQUENCE [LARGE SCALE GENOMIC DNA]</scope>
    <source>
        <strain evidence="3">cv. Kellogg 1175</strain>
        <tissue evidence="2">Leaf</tissue>
    </source>
</reference>
<protein>
    <submittedName>
        <fullName evidence="2">Uncharacterized protein</fullName>
    </submittedName>
</protein>
<gene>
    <name evidence="2" type="ORF">BAE44_0010345</name>
</gene>
<keyword evidence="1" id="KW-1133">Transmembrane helix</keyword>
<keyword evidence="1" id="KW-0472">Membrane</keyword>
<dbReference type="Proteomes" id="UP000095767">
    <property type="component" value="Unassembled WGS sequence"/>
</dbReference>
<dbReference type="AlphaFoldDB" id="A0A1E5VU33"/>
<sequence length="41" mass="4606">MTSCTSLLSWSIKICITAELLTLLFFFPLENVPLKVCEDDA</sequence>
<evidence type="ECO:0000313" key="2">
    <source>
        <dbReference type="EMBL" id="OEL28636.1"/>
    </source>
</evidence>
<accession>A0A1E5VU33</accession>
<keyword evidence="1" id="KW-0812">Transmembrane</keyword>
<dbReference type="EMBL" id="LWDX02029524">
    <property type="protein sequence ID" value="OEL28636.1"/>
    <property type="molecule type" value="Genomic_DNA"/>
</dbReference>
<organism evidence="2 3">
    <name type="scientific">Dichanthelium oligosanthes</name>
    <dbReference type="NCBI Taxonomy" id="888268"/>
    <lineage>
        <taxon>Eukaryota</taxon>
        <taxon>Viridiplantae</taxon>
        <taxon>Streptophyta</taxon>
        <taxon>Embryophyta</taxon>
        <taxon>Tracheophyta</taxon>
        <taxon>Spermatophyta</taxon>
        <taxon>Magnoliopsida</taxon>
        <taxon>Liliopsida</taxon>
        <taxon>Poales</taxon>
        <taxon>Poaceae</taxon>
        <taxon>PACMAD clade</taxon>
        <taxon>Panicoideae</taxon>
        <taxon>Panicodae</taxon>
        <taxon>Paniceae</taxon>
        <taxon>Dichantheliinae</taxon>
        <taxon>Dichanthelium</taxon>
    </lineage>
</organism>
<comment type="caution">
    <text evidence="2">The sequence shown here is derived from an EMBL/GenBank/DDBJ whole genome shotgun (WGS) entry which is preliminary data.</text>
</comment>
<name>A0A1E5VU33_9POAL</name>
<evidence type="ECO:0000313" key="3">
    <source>
        <dbReference type="Proteomes" id="UP000095767"/>
    </source>
</evidence>
<evidence type="ECO:0000256" key="1">
    <source>
        <dbReference type="SAM" id="Phobius"/>
    </source>
</evidence>